<dbReference type="InterPro" id="IPR007111">
    <property type="entry name" value="NACHT_NTPase"/>
</dbReference>
<feature type="domain" description="CARD" evidence="13">
    <location>
        <begin position="25"/>
        <end position="90"/>
    </location>
</feature>
<dbReference type="PANTHER" id="PTHR45690:SF19">
    <property type="entry name" value="NACHT, LRR AND PYD DOMAINS-CONTAINING PROTEIN 3"/>
    <property type="match status" value="1"/>
</dbReference>
<evidence type="ECO:0000256" key="1">
    <source>
        <dbReference type="ARBA" id="ARBA00004110"/>
    </source>
</evidence>
<dbReference type="InterPro" id="IPR032675">
    <property type="entry name" value="LRR_dom_sf"/>
</dbReference>
<dbReference type="InterPro" id="IPR041267">
    <property type="entry name" value="NLRP_HD2"/>
</dbReference>
<dbReference type="Pfam" id="PF00619">
    <property type="entry name" value="CARD"/>
    <property type="match status" value="1"/>
</dbReference>
<dbReference type="PROSITE" id="PS50209">
    <property type="entry name" value="CARD"/>
    <property type="match status" value="1"/>
</dbReference>
<organism evidence="15 16">
    <name type="scientific">Scleropages formosus</name>
    <name type="common">Asian bonytongue</name>
    <name type="synonym">Osteoglossum formosum</name>
    <dbReference type="NCBI Taxonomy" id="113540"/>
    <lineage>
        <taxon>Eukaryota</taxon>
        <taxon>Metazoa</taxon>
        <taxon>Chordata</taxon>
        <taxon>Craniata</taxon>
        <taxon>Vertebrata</taxon>
        <taxon>Euteleostomi</taxon>
        <taxon>Actinopterygii</taxon>
        <taxon>Neopterygii</taxon>
        <taxon>Teleostei</taxon>
        <taxon>Osteoglossocephala</taxon>
        <taxon>Osteoglossomorpha</taxon>
        <taxon>Osteoglossiformes</taxon>
        <taxon>Osteoglossidae</taxon>
        <taxon>Scleropages</taxon>
    </lineage>
</organism>
<dbReference type="GO" id="GO:0061702">
    <property type="term" value="C:canonical inflammasome complex"/>
    <property type="evidence" value="ECO:0007669"/>
    <property type="project" value="UniProtKB-SubCell"/>
</dbReference>
<keyword evidence="5" id="KW-0547">Nucleotide-binding</keyword>
<dbReference type="CDD" id="cd01671">
    <property type="entry name" value="CARD"/>
    <property type="match status" value="1"/>
</dbReference>
<evidence type="ECO:0000256" key="8">
    <source>
        <dbReference type="ARBA" id="ARBA00022843"/>
    </source>
</evidence>
<feature type="domain" description="NACHT" evidence="14">
    <location>
        <begin position="169"/>
        <end position="303"/>
    </location>
</feature>
<keyword evidence="11" id="KW-1271">Inflammasome</keyword>
<gene>
    <name evidence="15" type="primary">LOC108938827</name>
</gene>
<evidence type="ECO:0000256" key="5">
    <source>
        <dbReference type="ARBA" id="ARBA00022741"/>
    </source>
</evidence>
<dbReference type="InterPro" id="IPR027417">
    <property type="entry name" value="P-loop_NTPase"/>
</dbReference>
<dbReference type="InterPro" id="IPR041075">
    <property type="entry name" value="NOD1/2_WH"/>
</dbReference>
<dbReference type="GeneTree" id="ENSGT01150000286911"/>
<keyword evidence="8" id="KW-0832">Ubl conjugation</keyword>
<evidence type="ECO:0000259" key="14">
    <source>
        <dbReference type="PROSITE" id="PS50837"/>
    </source>
</evidence>
<evidence type="ECO:0000256" key="11">
    <source>
        <dbReference type="ARBA" id="ARBA00023233"/>
    </source>
</evidence>
<evidence type="ECO:0000256" key="2">
    <source>
        <dbReference type="ARBA" id="ARBA00022490"/>
    </source>
</evidence>
<evidence type="ECO:0000259" key="13">
    <source>
        <dbReference type="PROSITE" id="PS50209"/>
    </source>
</evidence>
<dbReference type="GO" id="GO:0006954">
    <property type="term" value="P:inflammatory response"/>
    <property type="evidence" value="ECO:0007669"/>
    <property type="project" value="UniProtKB-KW"/>
</dbReference>
<sequence length="755" mass="85919">MGLELNHRILSMMALEPGLVALRELRVRRVALVDQLEDHIGSLLEQLLLKRVFTRDDCEEVVYERGPRARVRKTLDILSCKGEEVALEFLLMCSHLQETRREDGVQSVNQTQSAGKESKKIRFSEHYVNLLIVKGHHSLEVKKHEFLAFGQQRISLQRKELFMGSQPPKKVLVTGVAGIGKTVLVQKILSDFGSNQAHQTFDFVIQLTFRDLNLIDRPISLRELLLRKNGHLAREIDAILSRDDKLLIVLDGFDEFRHYKECEVEEFVTEPDQEAEVVQVISSLMQGELLPEASVLITSRPTAISHIPINCIDSFVIITGFSLAEIRDFFIRYFVEPALAERMFRCVETNSLMLTLCYIPAFCYIMCSILSSSDGFSSQTPRTMTDVYSQYLVALLRSHTQSRLEPLKTGAEIETQEKLSDIVLGLGKLAYEKLLSHETLFYGQSAEFHQLASSSVVSTFLDKTSVQEQGCTEDVYSFTHFTVQEFFAALYYALGDQISLDILESKAGSSHELSTGYLDLFQRFLSGLLAERNQSLLSRHLQLGRNSRAEGYLSGLLKNIWSRCEKGVHILNQLHCFFEQQDSSLAQQVHPKVLRINVSNDALSPMDFTVMKYFLNLMDSNITELDLTGTNISSEFLRDLLPSLRKCHNLWIGENNLDTDAVQVLAEILQSTNTLETKCNGKKSLSCLLCYLSICIIFMLSSVFHNIFNILNYMYMFMVLLTFTQTSLGWTNIGDEELLILLEALKTNQTLREIW</sequence>
<keyword evidence="12" id="KW-0472">Membrane</keyword>
<dbReference type="InterPro" id="IPR050637">
    <property type="entry name" value="NLRP_innate_immun_reg"/>
</dbReference>
<keyword evidence="10" id="KW-0395">Inflammatory response</keyword>
<dbReference type="Gene3D" id="3.40.50.300">
    <property type="entry name" value="P-loop containing nucleotide triphosphate hydrolases"/>
    <property type="match status" value="1"/>
</dbReference>
<keyword evidence="12" id="KW-1133">Transmembrane helix</keyword>
<feature type="transmembrane region" description="Helical" evidence="12">
    <location>
        <begin position="688"/>
        <end position="708"/>
    </location>
</feature>
<keyword evidence="16" id="KW-1185">Reference proteome</keyword>
<dbReference type="PROSITE" id="PS50837">
    <property type="entry name" value="NACHT"/>
    <property type="match status" value="1"/>
</dbReference>
<dbReference type="Ensembl" id="ENSSFOT00015030499.2">
    <property type="protein sequence ID" value="ENSSFOP00015030152.2"/>
    <property type="gene ID" value="ENSSFOG00015019358.2"/>
</dbReference>
<keyword evidence="2" id="KW-0963">Cytoplasm</keyword>
<proteinExistence type="predicted"/>
<accession>A0A8C9SC58</accession>
<dbReference type="Pfam" id="PF05729">
    <property type="entry name" value="NACHT"/>
    <property type="match status" value="1"/>
</dbReference>
<evidence type="ECO:0000256" key="9">
    <source>
        <dbReference type="ARBA" id="ARBA00022859"/>
    </source>
</evidence>
<name>A0A8C9SC58_SCLFO</name>
<dbReference type="PANTHER" id="PTHR45690">
    <property type="entry name" value="NACHT, LRR AND PYD DOMAINS-CONTAINING PROTEIN 12"/>
    <property type="match status" value="1"/>
</dbReference>
<reference evidence="15" key="2">
    <citation type="submission" date="2025-08" db="UniProtKB">
        <authorList>
            <consortium name="Ensembl"/>
        </authorList>
    </citation>
    <scope>IDENTIFICATION</scope>
</reference>
<dbReference type="Pfam" id="PF17776">
    <property type="entry name" value="NLRC4_HD2"/>
    <property type="match status" value="1"/>
</dbReference>
<keyword evidence="9" id="KW-0391">Immunity</keyword>
<reference evidence="15" key="3">
    <citation type="submission" date="2025-09" db="UniProtKB">
        <authorList>
            <consortium name="Ensembl"/>
        </authorList>
    </citation>
    <scope>IDENTIFICATION</scope>
</reference>
<evidence type="ECO:0000256" key="12">
    <source>
        <dbReference type="SAM" id="Phobius"/>
    </source>
</evidence>
<reference evidence="15 16" key="1">
    <citation type="submission" date="2019-04" db="EMBL/GenBank/DDBJ databases">
        <authorList>
            <consortium name="Wellcome Sanger Institute Data Sharing"/>
        </authorList>
    </citation>
    <scope>NUCLEOTIDE SEQUENCE [LARGE SCALE GENOMIC DNA]</scope>
</reference>
<dbReference type="InterPro" id="IPR001315">
    <property type="entry name" value="CARD"/>
</dbReference>
<dbReference type="SUPFAM" id="SSF52047">
    <property type="entry name" value="RNI-like"/>
    <property type="match status" value="1"/>
</dbReference>
<protein>
    <submittedName>
        <fullName evidence="15">NACHT, LRR and PYD domains-containing protein 3-like</fullName>
    </submittedName>
</protein>
<evidence type="ECO:0000256" key="6">
    <source>
        <dbReference type="ARBA" id="ARBA00022801"/>
    </source>
</evidence>
<keyword evidence="6" id="KW-0378">Hydrolase</keyword>
<keyword evidence="12" id="KW-0812">Transmembrane</keyword>
<dbReference type="GO" id="GO:0045087">
    <property type="term" value="P:innate immune response"/>
    <property type="evidence" value="ECO:0007669"/>
    <property type="project" value="UniProtKB-KW"/>
</dbReference>
<evidence type="ECO:0000313" key="16">
    <source>
        <dbReference type="Proteomes" id="UP000694397"/>
    </source>
</evidence>
<dbReference type="GO" id="GO:0042981">
    <property type="term" value="P:regulation of apoptotic process"/>
    <property type="evidence" value="ECO:0007669"/>
    <property type="project" value="InterPro"/>
</dbReference>
<evidence type="ECO:0000313" key="15">
    <source>
        <dbReference type="Ensembl" id="ENSSFOP00015030152.2"/>
    </source>
</evidence>
<evidence type="ECO:0000256" key="10">
    <source>
        <dbReference type="ARBA" id="ARBA00023198"/>
    </source>
</evidence>
<dbReference type="Proteomes" id="UP000694397">
    <property type="component" value="Chromosome 5"/>
</dbReference>
<keyword evidence="3" id="KW-0399">Innate immunity</keyword>
<evidence type="ECO:0000256" key="3">
    <source>
        <dbReference type="ARBA" id="ARBA00022588"/>
    </source>
</evidence>
<dbReference type="SUPFAM" id="SSF52540">
    <property type="entry name" value="P-loop containing nucleoside triphosphate hydrolases"/>
    <property type="match status" value="1"/>
</dbReference>
<dbReference type="Gene3D" id="3.80.10.10">
    <property type="entry name" value="Ribonuclease Inhibitor"/>
    <property type="match status" value="1"/>
</dbReference>
<dbReference type="GO" id="GO:0005524">
    <property type="term" value="F:ATP binding"/>
    <property type="evidence" value="ECO:0007669"/>
    <property type="project" value="UniProtKB-KW"/>
</dbReference>
<evidence type="ECO:0000256" key="4">
    <source>
        <dbReference type="ARBA" id="ARBA00022737"/>
    </source>
</evidence>
<dbReference type="SUPFAM" id="SSF47986">
    <property type="entry name" value="DEATH domain"/>
    <property type="match status" value="1"/>
</dbReference>
<dbReference type="InterPro" id="IPR011029">
    <property type="entry name" value="DEATH-like_dom_sf"/>
</dbReference>
<dbReference type="AlphaFoldDB" id="A0A8C9SC58"/>
<comment type="subcellular location">
    <subcellularLocation>
        <location evidence="1">Inflammasome</location>
    </subcellularLocation>
</comment>
<keyword evidence="4" id="KW-0677">Repeat</keyword>
<evidence type="ECO:0000256" key="7">
    <source>
        <dbReference type="ARBA" id="ARBA00022840"/>
    </source>
</evidence>
<dbReference type="Pfam" id="PF17779">
    <property type="entry name" value="WHD_NOD2"/>
    <property type="match status" value="1"/>
</dbReference>
<keyword evidence="7" id="KW-0067">ATP-binding</keyword>